<organism evidence="2 3">
    <name type="scientific">Microbispora corallina</name>
    <dbReference type="NCBI Taxonomy" id="83302"/>
    <lineage>
        <taxon>Bacteria</taxon>
        <taxon>Bacillati</taxon>
        <taxon>Actinomycetota</taxon>
        <taxon>Actinomycetes</taxon>
        <taxon>Streptosporangiales</taxon>
        <taxon>Streptosporangiaceae</taxon>
        <taxon>Microbispora</taxon>
    </lineage>
</organism>
<gene>
    <name evidence="2" type="ORF">Mco01_61090</name>
</gene>
<evidence type="ECO:0000256" key="1">
    <source>
        <dbReference type="SAM" id="Phobius"/>
    </source>
</evidence>
<feature type="transmembrane region" description="Helical" evidence="1">
    <location>
        <begin position="283"/>
        <end position="300"/>
    </location>
</feature>
<keyword evidence="1" id="KW-0812">Transmembrane</keyword>
<keyword evidence="1" id="KW-1133">Transmembrane helix</keyword>
<keyword evidence="3" id="KW-1185">Reference proteome</keyword>
<dbReference type="EMBL" id="BOOC01000035">
    <property type="protein sequence ID" value="GIH43109.1"/>
    <property type="molecule type" value="Genomic_DNA"/>
</dbReference>
<evidence type="ECO:0008006" key="4">
    <source>
        <dbReference type="Google" id="ProtNLM"/>
    </source>
</evidence>
<reference evidence="2 3" key="1">
    <citation type="submission" date="2021-01" db="EMBL/GenBank/DDBJ databases">
        <title>Whole genome shotgun sequence of Microbispora corallina NBRC 16416.</title>
        <authorList>
            <person name="Komaki H."/>
            <person name="Tamura T."/>
        </authorList>
    </citation>
    <scope>NUCLEOTIDE SEQUENCE [LARGE SCALE GENOMIC DNA]</scope>
    <source>
        <strain evidence="2 3">NBRC 16416</strain>
    </source>
</reference>
<feature type="transmembrane region" description="Helical" evidence="1">
    <location>
        <begin position="148"/>
        <end position="169"/>
    </location>
</feature>
<dbReference type="Proteomes" id="UP000603904">
    <property type="component" value="Unassembled WGS sequence"/>
</dbReference>
<feature type="transmembrane region" description="Helical" evidence="1">
    <location>
        <begin position="250"/>
        <end position="271"/>
    </location>
</feature>
<feature type="transmembrane region" description="Helical" evidence="1">
    <location>
        <begin position="181"/>
        <end position="201"/>
    </location>
</feature>
<dbReference type="PANTHER" id="PTHR23537">
    <property type="match status" value="1"/>
</dbReference>
<evidence type="ECO:0000313" key="2">
    <source>
        <dbReference type="EMBL" id="GIH43109.1"/>
    </source>
</evidence>
<feature type="transmembrane region" description="Helical" evidence="1">
    <location>
        <begin position="341"/>
        <end position="360"/>
    </location>
</feature>
<keyword evidence="1" id="KW-0472">Membrane</keyword>
<sequence length="396" mass="40355">MIPTPAEATGPLLRQAPARRWAAARLALGTASALGISRFAYGLLLPAMRTDLHWSLAQAGALTTANSLGYLLGALLAGVLGRRWGPTATFHLGMMLTALALAATAVSGAYLALLTARTAAGVAGALVFVAGGVIASRNAAAARSPAPITIYFSGAGLGIAVCGASLPPLMTRAPHDWPSAWIGLAAFAFLATAASWTAARVDEPELRSATGRPRMGRLWRTALAYLLFAGGYIAYVTFLSATLAQDHAPVWLISTLWTLLGIGAMAAPRLWNPLIGAWPPARVLTTLLALLGGASALALVSTSYAVLAISVLAYGGTFMTVPAAVTATIRGATRPEDWAPTLSAFTTVFAAGQAVGPWAAGAIADHTSAGATLVWTAALCASAAVVAATGRPKPPR</sequence>
<feature type="transmembrane region" description="Helical" evidence="1">
    <location>
        <begin position="372"/>
        <end position="390"/>
    </location>
</feature>
<dbReference type="Gene3D" id="1.20.1250.20">
    <property type="entry name" value="MFS general substrate transporter like domains"/>
    <property type="match status" value="2"/>
</dbReference>
<feature type="transmembrane region" description="Helical" evidence="1">
    <location>
        <begin position="306"/>
        <end position="329"/>
    </location>
</feature>
<feature type="transmembrane region" description="Helical" evidence="1">
    <location>
        <begin position="22"/>
        <end position="44"/>
    </location>
</feature>
<dbReference type="Pfam" id="PF06779">
    <property type="entry name" value="MFS_4"/>
    <property type="match status" value="1"/>
</dbReference>
<evidence type="ECO:0000313" key="3">
    <source>
        <dbReference type="Proteomes" id="UP000603904"/>
    </source>
</evidence>
<name>A0ABQ4G7S8_9ACTN</name>
<protein>
    <recommendedName>
        <fullName evidence="4">MFS transporter</fullName>
    </recommendedName>
</protein>
<feature type="transmembrane region" description="Helical" evidence="1">
    <location>
        <begin position="119"/>
        <end position="136"/>
    </location>
</feature>
<feature type="transmembrane region" description="Helical" evidence="1">
    <location>
        <begin position="56"/>
        <end position="80"/>
    </location>
</feature>
<dbReference type="SUPFAM" id="SSF103473">
    <property type="entry name" value="MFS general substrate transporter"/>
    <property type="match status" value="1"/>
</dbReference>
<dbReference type="PANTHER" id="PTHR23537:SF1">
    <property type="entry name" value="SUGAR TRANSPORTER"/>
    <property type="match status" value="1"/>
</dbReference>
<feature type="transmembrane region" description="Helical" evidence="1">
    <location>
        <begin position="222"/>
        <end position="244"/>
    </location>
</feature>
<dbReference type="InterPro" id="IPR036259">
    <property type="entry name" value="MFS_trans_sf"/>
</dbReference>
<proteinExistence type="predicted"/>
<feature type="transmembrane region" description="Helical" evidence="1">
    <location>
        <begin position="92"/>
        <end position="113"/>
    </location>
</feature>
<accession>A0ABQ4G7S8</accession>
<dbReference type="InterPro" id="IPR010645">
    <property type="entry name" value="MFS_4"/>
</dbReference>
<comment type="caution">
    <text evidence="2">The sequence shown here is derived from an EMBL/GenBank/DDBJ whole genome shotgun (WGS) entry which is preliminary data.</text>
</comment>